<comment type="caution">
    <text evidence="9">The sequence shown here is derived from an EMBL/GenBank/DDBJ whole genome shotgun (WGS) entry which is preliminary data.</text>
</comment>
<keyword evidence="2 7" id="KW-0813">Transport</keyword>
<evidence type="ECO:0000256" key="5">
    <source>
        <dbReference type="ARBA" id="ARBA00022989"/>
    </source>
</evidence>
<feature type="transmembrane region" description="Helical" evidence="7">
    <location>
        <begin position="48"/>
        <end position="65"/>
    </location>
</feature>
<feature type="transmembrane region" description="Helical" evidence="7">
    <location>
        <begin position="103"/>
        <end position="128"/>
    </location>
</feature>
<dbReference type="CDD" id="cd06261">
    <property type="entry name" value="TM_PBP2"/>
    <property type="match status" value="1"/>
</dbReference>
<feature type="transmembrane region" description="Helical" evidence="7">
    <location>
        <begin position="259"/>
        <end position="279"/>
    </location>
</feature>
<name>A0A0M2H8U7_MICTR</name>
<sequence length="299" mass="32619">MPRPEASVVLPPSFSFIRIVDRIHMATAAAVPAPVRRSPRQLRTLRKLALGVAGILGFLVTWQLLPTLGLVDPRYFPTATETLAQLGQEMRDLEFWRNVGRTLTAWGIGLVIATVLATVLGTVIGLVPFLRRATHTTVEFLRPIPSVALIPLAVLLYGYQLQAALIIIVFASFWQVFIQVLYGVADVDAVARDTARSFGLSRGSRIVNLVLPTALPYLMTGLRLAAAVALILAITAEMFIGNPGLGREIVFAQSAGNWPVVYALVIVTGLLGLLINLVFRAIERRSLAWHQSVRGEEVL</sequence>
<evidence type="ECO:0000256" key="3">
    <source>
        <dbReference type="ARBA" id="ARBA00022475"/>
    </source>
</evidence>
<dbReference type="Proteomes" id="UP000034098">
    <property type="component" value="Unassembled WGS sequence"/>
</dbReference>
<evidence type="ECO:0000313" key="9">
    <source>
        <dbReference type="EMBL" id="KJL42970.1"/>
    </source>
</evidence>
<evidence type="ECO:0000256" key="6">
    <source>
        <dbReference type="ARBA" id="ARBA00023136"/>
    </source>
</evidence>
<gene>
    <name evidence="9" type="primary">ssuC_2</name>
    <name evidence="9" type="ORF">RS82_01935</name>
</gene>
<dbReference type="PATRIC" id="fig|69370.6.peg.1967"/>
<proteinExistence type="inferred from homology"/>
<dbReference type="SUPFAM" id="SSF161098">
    <property type="entry name" value="MetI-like"/>
    <property type="match status" value="1"/>
</dbReference>
<keyword evidence="4 7" id="KW-0812">Transmembrane</keyword>
<keyword evidence="6 7" id="KW-0472">Membrane</keyword>
<evidence type="ECO:0000256" key="1">
    <source>
        <dbReference type="ARBA" id="ARBA00004651"/>
    </source>
</evidence>
<protein>
    <submittedName>
        <fullName evidence="9">Putative aliphatic sulfonates transport permease protein SsuC</fullName>
    </submittedName>
</protein>
<keyword evidence="10" id="KW-1185">Reference proteome</keyword>
<keyword evidence="3" id="KW-1003">Cell membrane</keyword>
<feature type="transmembrane region" description="Helical" evidence="7">
    <location>
        <begin position="206"/>
        <end position="239"/>
    </location>
</feature>
<feature type="transmembrane region" description="Helical" evidence="7">
    <location>
        <begin position="140"/>
        <end position="159"/>
    </location>
</feature>
<evidence type="ECO:0000256" key="7">
    <source>
        <dbReference type="RuleBase" id="RU363032"/>
    </source>
</evidence>
<dbReference type="Gene3D" id="1.10.3720.10">
    <property type="entry name" value="MetI-like"/>
    <property type="match status" value="1"/>
</dbReference>
<dbReference type="PANTHER" id="PTHR30151">
    <property type="entry name" value="ALKANE SULFONATE ABC TRANSPORTER-RELATED, MEMBRANE SUBUNIT"/>
    <property type="match status" value="1"/>
</dbReference>
<dbReference type="GO" id="GO:0005886">
    <property type="term" value="C:plasma membrane"/>
    <property type="evidence" value="ECO:0007669"/>
    <property type="project" value="UniProtKB-SubCell"/>
</dbReference>
<evidence type="ECO:0000259" key="8">
    <source>
        <dbReference type="PROSITE" id="PS50928"/>
    </source>
</evidence>
<dbReference type="PANTHER" id="PTHR30151:SF0">
    <property type="entry name" value="ABC TRANSPORTER PERMEASE PROTEIN MJ0413-RELATED"/>
    <property type="match status" value="1"/>
</dbReference>
<evidence type="ECO:0000256" key="2">
    <source>
        <dbReference type="ARBA" id="ARBA00022448"/>
    </source>
</evidence>
<comment type="subcellular location">
    <subcellularLocation>
        <location evidence="1 7">Cell membrane</location>
        <topology evidence="1 7">Multi-pass membrane protein</topology>
    </subcellularLocation>
</comment>
<dbReference type="InterPro" id="IPR035906">
    <property type="entry name" value="MetI-like_sf"/>
</dbReference>
<dbReference type="Pfam" id="PF00528">
    <property type="entry name" value="BPD_transp_1"/>
    <property type="match status" value="1"/>
</dbReference>
<feature type="domain" description="ABC transmembrane type-1" evidence="8">
    <location>
        <begin position="99"/>
        <end position="279"/>
    </location>
</feature>
<organism evidence="9 10">
    <name type="scientific">Microbacterium trichothecenolyticum</name>
    <name type="common">Aureobacterium trichothecenolyticum</name>
    <dbReference type="NCBI Taxonomy" id="69370"/>
    <lineage>
        <taxon>Bacteria</taxon>
        <taxon>Bacillati</taxon>
        <taxon>Actinomycetota</taxon>
        <taxon>Actinomycetes</taxon>
        <taxon>Micrococcales</taxon>
        <taxon>Microbacteriaceae</taxon>
        <taxon>Microbacterium</taxon>
    </lineage>
</organism>
<reference evidence="9 10" key="1">
    <citation type="submission" date="2015-02" db="EMBL/GenBank/DDBJ databases">
        <title>Draft genome sequences of ten Microbacterium spp. with emphasis on heavy metal contaminated environments.</title>
        <authorList>
            <person name="Corretto E."/>
        </authorList>
    </citation>
    <scope>NUCLEOTIDE SEQUENCE [LARGE SCALE GENOMIC DNA]</scope>
    <source>
        <strain evidence="9 10">DSM 8608</strain>
    </source>
</reference>
<feature type="transmembrane region" description="Helical" evidence="7">
    <location>
        <begin position="165"/>
        <end position="185"/>
    </location>
</feature>
<dbReference type="PROSITE" id="PS50928">
    <property type="entry name" value="ABC_TM1"/>
    <property type="match status" value="1"/>
</dbReference>
<accession>A0A0M2H8U7</accession>
<evidence type="ECO:0000256" key="4">
    <source>
        <dbReference type="ARBA" id="ARBA00022692"/>
    </source>
</evidence>
<evidence type="ECO:0000313" key="10">
    <source>
        <dbReference type="Proteomes" id="UP000034098"/>
    </source>
</evidence>
<comment type="similarity">
    <text evidence="7">Belongs to the binding-protein-dependent transport system permease family.</text>
</comment>
<dbReference type="AlphaFoldDB" id="A0A0M2H8U7"/>
<keyword evidence="5 7" id="KW-1133">Transmembrane helix</keyword>
<dbReference type="GO" id="GO:0055085">
    <property type="term" value="P:transmembrane transport"/>
    <property type="evidence" value="ECO:0007669"/>
    <property type="project" value="InterPro"/>
</dbReference>
<dbReference type="EMBL" id="JYJA01000033">
    <property type="protein sequence ID" value="KJL42970.1"/>
    <property type="molecule type" value="Genomic_DNA"/>
</dbReference>
<dbReference type="InterPro" id="IPR000515">
    <property type="entry name" value="MetI-like"/>
</dbReference>